<feature type="region of interest" description="Disordered" evidence="1">
    <location>
        <begin position="207"/>
        <end position="309"/>
    </location>
</feature>
<name>A0AAD8HBU6_9APIA</name>
<reference evidence="2" key="2">
    <citation type="submission" date="2023-05" db="EMBL/GenBank/DDBJ databases">
        <authorList>
            <person name="Schelkunov M.I."/>
        </authorList>
    </citation>
    <scope>NUCLEOTIDE SEQUENCE</scope>
    <source>
        <strain evidence="2">Hsosn_3</strain>
        <tissue evidence="2">Leaf</tissue>
    </source>
</reference>
<organism evidence="2 3">
    <name type="scientific">Heracleum sosnowskyi</name>
    <dbReference type="NCBI Taxonomy" id="360622"/>
    <lineage>
        <taxon>Eukaryota</taxon>
        <taxon>Viridiplantae</taxon>
        <taxon>Streptophyta</taxon>
        <taxon>Embryophyta</taxon>
        <taxon>Tracheophyta</taxon>
        <taxon>Spermatophyta</taxon>
        <taxon>Magnoliopsida</taxon>
        <taxon>eudicotyledons</taxon>
        <taxon>Gunneridae</taxon>
        <taxon>Pentapetalae</taxon>
        <taxon>asterids</taxon>
        <taxon>campanulids</taxon>
        <taxon>Apiales</taxon>
        <taxon>Apiaceae</taxon>
        <taxon>Apioideae</taxon>
        <taxon>apioid superclade</taxon>
        <taxon>Tordylieae</taxon>
        <taxon>Tordyliinae</taxon>
        <taxon>Heracleum</taxon>
    </lineage>
</organism>
<keyword evidence="3" id="KW-1185">Reference proteome</keyword>
<dbReference type="PANTHER" id="PTHR33673">
    <property type="entry name" value="SUPPRESSOR SRP40-LIKE PROTEIN"/>
    <property type="match status" value="1"/>
</dbReference>
<feature type="compositionally biased region" description="Low complexity" evidence="1">
    <location>
        <begin position="28"/>
        <end position="47"/>
    </location>
</feature>
<comment type="caution">
    <text evidence="2">The sequence shown here is derived from an EMBL/GenBank/DDBJ whole genome shotgun (WGS) entry which is preliminary data.</text>
</comment>
<evidence type="ECO:0000256" key="1">
    <source>
        <dbReference type="SAM" id="MobiDB-lite"/>
    </source>
</evidence>
<feature type="region of interest" description="Disordered" evidence="1">
    <location>
        <begin position="1"/>
        <end position="70"/>
    </location>
</feature>
<evidence type="ECO:0000313" key="3">
    <source>
        <dbReference type="Proteomes" id="UP001237642"/>
    </source>
</evidence>
<feature type="compositionally biased region" description="Basic and acidic residues" evidence="1">
    <location>
        <begin position="217"/>
        <end position="240"/>
    </location>
</feature>
<gene>
    <name evidence="2" type="ORF">POM88_039692</name>
</gene>
<dbReference type="Proteomes" id="UP001237642">
    <property type="component" value="Unassembled WGS sequence"/>
</dbReference>
<feature type="compositionally biased region" description="Basic and acidic residues" evidence="1">
    <location>
        <begin position="58"/>
        <end position="68"/>
    </location>
</feature>
<feature type="compositionally biased region" description="Polar residues" evidence="1">
    <location>
        <begin position="262"/>
        <end position="277"/>
    </location>
</feature>
<reference evidence="2" key="1">
    <citation type="submission" date="2023-02" db="EMBL/GenBank/DDBJ databases">
        <title>Genome of toxic invasive species Heracleum sosnowskyi carries increased number of genes despite the absence of recent whole-genome duplications.</title>
        <authorList>
            <person name="Schelkunov M."/>
            <person name="Shtratnikova V."/>
            <person name="Makarenko M."/>
            <person name="Klepikova A."/>
            <person name="Omelchenko D."/>
            <person name="Novikova G."/>
            <person name="Obukhova E."/>
            <person name="Bogdanov V."/>
            <person name="Penin A."/>
            <person name="Logacheva M."/>
        </authorList>
    </citation>
    <scope>NUCLEOTIDE SEQUENCE</scope>
    <source>
        <strain evidence="2">Hsosn_3</strain>
        <tissue evidence="2">Leaf</tissue>
    </source>
</reference>
<dbReference type="EMBL" id="JAUIZM010000009">
    <property type="protein sequence ID" value="KAK1364131.1"/>
    <property type="molecule type" value="Genomic_DNA"/>
</dbReference>
<proteinExistence type="predicted"/>
<sequence>MECENGTGTDKHQKINDGDQSTQDKSLNHSNSSASSISTSSLDSNPLESDVDVNDSISRTKSEIDDYKSTPAEWSMMSVSPRSAYSHTEFGAYNSVSTTLPPPPQVMGRPPEYPGFDPNRIPASVFTTNKPASGMEWSVASNESVFSIQMGNMSFTRDHFNWMKSGELKSPDSEFANNPPGLPPISETPSINIHGLPVVNEVELDNGRKSTSSWGRKSIESEANKTNKETSSAEKIRLSDRSSNASDGHGMHPALEPHTPARVSQQSDDGRMSTSSFAFPVMGGETPSKSPIQEPQVQPEAPEVPEKPAETGWFPCSCSCSCCCWPFPLSFCK</sequence>
<evidence type="ECO:0000313" key="2">
    <source>
        <dbReference type="EMBL" id="KAK1364131.1"/>
    </source>
</evidence>
<dbReference type="AlphaFoldDB" id="A0AAD8HBU6"/>
<accession>A0AAD8HBU6</accession>
<dbReference type="PANTHER" id="PTHR33673:SF36">
    <property type="entry name" value="MYB-LIKE PROTEIN Q"/>
    <property type="match status" value="1"/>
</dbReference>
<protein>
    <submittedName>
        <fullName evidence="2">Uncharacterized protein</fullName>
    </submittedName>
</protein>